<dbReference type="STRING" id="694270.A0A395T516"/>
<dbReference type="AlphaFoldDB" id="A0A395T516"/>
<dbReference type="GO" id="GO:0016874">
    <property type="term" value="F:ligase activity"/>
    <property type="evidence" value="ECO:0007669"/>
    <property type="project" value="UniProtKB-KW"/>
</dbReference>
<reference evidence="1 2" key="1">
    <citation type="journal article" date="2018" name="PLoS Pathog.">
        <title>Evolution of structural diversity of trichothecenes, a family of toxins produced by plant pathogenic and entomopathogenic fungi.</title>
        <authorList>
            <person name="Proctor R.H."/>
            <person name="McCormick S.P."/>
            <person name="Kim H.S."/>
            <person name="Cardoza R.E."/>
            <person name="Stanley A.M."/>
            <person name="Lindo L."/>
            <person name="Kelly A."/>
            <person name="Brown D.W."/>
            <person name="Lee T."/>
            <person name="Vaughan M.M."/>
            <person name="Alexander N.J."/>
            <person name="Busman M."/>
            <person name="Gutierrez S."/>
        </authorList>
    </citation>
    <scope>NUCLEOTIDE SEQUENCE [LARGE SCALE GENOMIC DNA]</scope>
    <source>
        <strain evidence="1 2">NRRL 20695</strain>
    </source>
</reference>
<dbReference type="Proteomes" id="UP000266234">
    <property type="component" value="Unassembled WGS sequence"/>
</dbReference>
<evidence type="ECO:0000313" key="2">
    <source>
        <dbReference type="Proteomes" id="UP000266234"/>
    </source>
</evidence>
<protein>
    <submittedName>
        <fullName evidence="1">Long-chain-fatty-acid ligase</fullName>
    </submittedName>
</protein>
<gene>
    <name evidence="1" type="ORF">FLONG3_2314</name>
</gene>
<dbReference type="SUPFAM" id="SSF56024">
    <property type="entry name" value="Phospholipase D/nuclease"/>
    <property type="match status" value="2"/>
</dbReference>
<dbReference type="CDD" id="cd00138">
    <property type="entry name" value="PLDc_SF"/>
    <property type="match status" value="1"/>
</dbReference>
<organism evidence="1 2">
    <name type="scientific">Fusarium longipes</name>
    <dbReference type="NCBI Taxonomy" id="694270"/>
    <lineage>
        <taxon>Eukaryota</taxon>
        <taxon>Fungi</taxon>
        <taxon>Dikarya</taxon>
        <taxon>Ascomycota</taxon>
        <taxon>Pezizomycotina</taxon>
        <taxon>Sordariomycetes</taxon>
        <taxon>Hypocreomycetidae</taxon>
        <taxon>Hypocreales</taxon>
        <taxon>Nectriaceae</taxon>
        <taxon>Fusarium</taxon>
    </lineage>
</organism>
<accession>A0A395T516</accession>
<name>A0A395T516_9HYPO</name>
<dbReference type="EMBL" id="PXOG01000044">
    <property type="protein sequence ID" value="RGP79566.1"/>
    <property type="molecule type" value="Genomic_DNA"/>
</dbReference>
<dbReference type="OrthoDB" id="443402at2759"/>
<sequence>MRYDSQAKPQNFGCIYNPKSFSRLKLDSLDPLSPLYARSRYERSRPPKPIEHNGSPHVLVGVNSSRQLVLRDQSALHLDIRIECFAERVVVFDGITWRVDHLAALPDPLDFTKPPRRVLHLKRWTSLGEIRADIDEPDNLRAIFPSSEGEHTLGPVKHGIVRMIPTASRRRVLKPLESGQQFEARLRGRELDGPFQIEVTKDGRLIANNVSSGGCLAMLAVEPEDIAPSYARVNCPDFGGCFDIDSFLYLEDKLRCRAMSVKAIKAPRPTNDQTIMFGILCPGQAPLLTNGLHHLEVFERFIRCNTIRASGKQRPRQLTILNLSMCDQGDAKTVVDALVDFRKHNPDAKMSIVVSKLGPTAYMDTPGYRRYVKLLEENRIHVDMFTGVEGPTRQVVHAKAVTIDDKTLFSTGAIVDTKPIDKADFSIELPPAAAEAFQAYVQNAILGGASDERRARLTARLASLGVVINDPIASLTYISRAQHTLLRGARRDLLVSVSELVDPKIAKLLVRRVANGVTVTIQVREIDHVSSRILAQAMRRYGKRISVEDVSSWEPRPHYNVIIADGCLAYLGSSYFWPTQRNMIHQGRSLENGVLLDGDAVRALRGHLDELKSRNYS</sequence>
<comment type="caution">
    <text evidence="1">The sequence shown here is derived from an EMBL/GenBank/DDBJ whole genome shotgun (WGS) entry which is preliminary data.</text>
</comment>
<proteinExistence type="predicted"/>
<evidence type="ECO:0000313" key="1">
    <source>
        <dbReference type="EMBL" id="RGP79566.1"/>
    </source>
</evidence>
<keyword evidence="1" id="KW-0436">Ligase</keyword>
<dbReference type="Gene3D" id="3.30.870.10">
    <property type="entry name" value="Endonuclease Chain A"/>
    <property type="match status" value="1"/>
</dbReference>
<keyword evidence="2" id="KW-1185">Reference proteome</keyword>